<name>A0A7Y0HB75_9GAMM</name>
<dbReference type="AlphaFoldDB" id="A0A7Y0HB75"/>
<evidence type="ECO:0000313" key="2">
    <source>
        <dbReference type="Proteomes" id="UP000570493"/>
    </source>
</evidence>
<reference evidence="1" key="1">
    <citation type="submission" date="2020-04" db="EMBL/GenBank/DDBJ databases">
        <title>Genome Sequencing for Pseudoaltermonas arctica.</title>
        <authorList>
            <person name="Elkins N.S."/>
        </authorList>
    </citation>
    <scope>NUCLEOTIDE SEQUENCE [LARGE SCALE GENOMIC DNA]</scope>
    <source>
        <strain evidence="1">NEC-BIFX-2020_0012</strain>
    </source>
</reference>
<dbReference type="Proteomes" id="UP000570493">
    <property type="component" value="Unassembled WGS sequence"/>
</dbReference>
<evidence type="ECO:0000313" key="1">
    <source>
        <dbReference type="EMBL" id="NMM40073.1"/>
    </source>
</evidence>
<dbReference type="RefSeq" id="WP_169019160.1">
    <property type="nucleotide sequence ID" value="NZ_JABBMT010000004.1"/>
</dbReference>
<comment type="caution">
    <text evidence="1">The sequence shown here is derived from an EMBL/GenBank/DDBJ whole genome shotgun (WGS) entry which is preliminary data.</text>
</comment>
<proteinExistence type="predicted"/>
<dbReference type="EMBL" id="JABBMT010000004">
    <property type="protein sequence ID" value="NMM40073.1"/>
    <property type="molecule type" value="Genomic_DNA"/>
</dbReference>
<organism evidence="1 2">
    <name type="scientific">Pseudoalteromonas arctica</name>
    <dbReference type="NCBI Taxonomy" id="394751"/>
    <lineage>
        <taxon>Bacteria</taxon>
        <taxon>Pseudomonadati</taxon>
        <taxon>Pseudomonadota</taxon>
        <taxon>Gammaproteobacteria</taxon>
        <taxon>Alteromonadales</taxon>
        <taxon>Pseudoalteromonadaceae</taxon>
        <taxon>Pseudoalteromonas</taxon>
    </lineage>
</organism>
<sequence>MQAILKREEIDFIFDLYSYEDNDELNSSEPNSDTEKHDLTQSKVIYQPSCLT</sequence>
<gene>
    <name evidence="1" type="ORF">HHO47_04250</name>
</gene>
<keyword evidence="2" id="KW-1185">Reference proteome</keyword>
<accession>A0A7Y0HB75</accession>
<protein>
    <submittedName>
        <fullName evidence="1">Uncharacterized protein</fullName>
    </submittedName>
</protein>